<sequence>MTNKEDQSSITLLPLVWGVSQAVALSLVITALVGTVYYFTNVSEPGMNMMVLGGFGLCASWAGWSAARRSSSKSIIYGIMAGVLFFVITWLLGWIVSAPTLAATAWWKKMIYAVVGSSLGSVVSVIGKD</sequence>
<comment type="caution">
    <text evidence="2">The sequence shown here is derived from an EMBL/GenBank/DDBJ whole genome shotgun (WGS) entry which is preliminary data.</text>
</comment>
<dbReference type="EMBL" id="SLXT01000024">
    <property type="protein sequence ID" value="TCP62063.1"/>
    <property type="molecule type" value="Genomic_DNA"/>
</dbReference>
<feature type="transmembrane region" description="Helical" evidence="1">
    <location>
        <begin position="46"/>
        <end position="64"/>
    </location>
</feature>
<keyword evidence="1" id="KW-0472">Membrane</keyword>
<reference evidence="2 3" key="1">
    <citation type="submission" date="2019-03" db="EMBL/GenBank/DDBJ databases">
        <title>Genomic Encyclopedia of Type Strains, Phase IV (KMG-IV): sequencing the most valuable type-strain genomes for metagenomic binning, comparative biology and taxonomic classification.</title>
        <authorList>
            <person name="Goeker M."/>
        </authorList>
    </citation>
    <scope>NUCLEOTIDE SEQUENCE [LARGE SCALE GENOMIC DNA]</scope>
    <source>
        <strain evidence="2 3">DSM 11170</strain>
    </source>
</reference>
<feature type="transmembrane region" description="Helical" evidence="1">
    <location>
        <begin position="12"/>
        <end position="40"/>
    </location>
</feature>
<evidence type="ECO:0000256" key="1">
    <source>
        <dbReference type="SAM" id="Phobius"/>
    </source>
</evidence>
<dbReference type="OrthoDB" id="2083023at2"/>
<keyword evidence="3" id="KW-1185">Reference proteome</keyword>
<protein>
    <submittedName>
        <fullName evidence="2">Putative membrane protein (TIGR04086 family)</fullName>
    </submittedName>
</protein>
<dbReference type="RefSeq" id="WP_131920133.1">
    <property type="nucleotide sequence ID" value="NZ_JAOQNU010000024.1"/>
</dbReference>
<evidence type="ECO:0000313" key="2">
    <source>
        <dbReference type="EMBL" id="TCP62063.1"/>
    </source>
</evidence>
<dbReference type="Proteomes" id="UP000294813">
    <property type="component" value="Unassembled WGS sequence"/>
</dbReference>
<keyword evidence="1" id="KW-1133">Transmembrane helix</keyword>
<dbReference type="NCBIfam" id="TIGR04086">
    <property type="entry name" value="TIGR04086_membr"/>
    <property type="match status" value="1"/>
</dbReference>
<feature type="transmembrane region" description="Helical" evidence="1">
    <location>
        <begin position="76"/>
        <end position="98"/>
    </location>
</feature>
<gene>
    <name evidence="2" type="ORF">EDD73_12437</name>
</gene>
<proteinExistence type="predicted"/>
<name>A0A4R2RGJ1_9FIRM</name>
<dbReference type="AlphaFoldDB" id="A0A4R2RGJ1"/>
<dbReference type="InterPro" id="IPR023804">
    <property type="entry name" value="DUF3792_TM"/>
</dbReference>
<keyword evidence="1" id="KW-0812">Transmembrane</keyword>
<accession>A0A4R2RGJ1</accession>
<organism evidence="2 3">
    <name type="scientific">Heliophilum fasciatum</name>
    <dbReference type="NCBI Taxonomy" id="35700"/>
    <lineage>
        <taxon>Bacteria</taxon>
        <taxon>Bacillati</taxon>
        <taxon>Bacillota</taxon>
        <taxon>Clostridia</taxon>
        <taxon>Eubacteriales</taxon>
        <taxon>Heliobacteriaceae</taxon>
        <taxon>Heliophilum</taxon>
    </lineage>
</organism>
<dbReference type="Pfam" id="PF12670">
    <property type="entry name" value="DUF3792"/>
    <property type="match status" value="1"/>
</dbReference>
<evidence type="ECO:0000313" key="3">
    <source>
        <dbReference type="Proteomes" id="UP000294813"/>
    </source>
</evidence>
<feature type="transmembrane region" description="Helical" evidence="1">
    <location>
        <begin position="110"/>
        <end position="127"/>
    </location>
</feature>